<protein>
    <submittedName>
        <fullName evidence="1">Uncharacterized protein</fullName>
    </submittedName>
</protein>
<accession>A0A1R0KSG1</accession>
<organism evidence="1 2">
    <name type="scientific">Amycolatopsis coloradensis</name>
    <dbReference type="NCBI Taxonomy" id="76021"/>
    <lineage>
        <taxon>Bacteria</taxon>
        <taxon>Bacillati</taxon>
        <taxon>Actinomycetota</taxon>
        <taxon>Actinomycetes</taxon>
        <taxon>Pseudonocardiales</taxon>
        <taxon>Pseudonocardiaceae</taxon>
        <taxon>Amycolatopsis</taxon>
    </lineage>
</organism>
<dbReference type="AlphaFoldDB" id="A0A1R0KSG1"/>
<comment type="caution">
    <text evidence="1">The sequence shown here is derived from an EMBL/GenBank/DDBJ whole genome shotgun (WGS) entry which is preliminary data.</text>
</comment>
<dbReference type="EMBL" id="MQUQ01000010">
    <property type="protein sequence ID" value="OLZ50795.1"/>
    <property type="molecule type" value="Genomic_DNA"/>
</dbReference>
<evidence type="ECO:0000313" key="1">
    <source>
        <dbReference type="EMBL" id="OLZ50795.1"/>
    </source>
</evidence>
<proteinExistence type="predicted"/>
<reference evidence="1 2" key="1">
    <citation type="submission" date="2016-01" db="EMBL/GenBank/DDBJ databases">
        <title>Amycolatopsis coloradensis genome sequencing and assembly.</title>
        <authorList>
            <person name="Mayilraj S."/>
        </authorList>
    </citation>
    <scope>NUCLEOTIDE SEQUENCE [LARGE SCALE GENOMIC DNA]</scope>
    <source>
        <strain evidence="1 2">DSM 44225</strain>
    </source>
</reference>
<dbReference type="STRING" id="76021.BS329_20005"/>
<name>A0A1R0KSG1_9PSEU</name>
<gene>
    <name evidence="1" type="ORF">BS329_20005</name>
</gene>
<sequence length="132" mass="14822">MTVDMPDLRGVLVDWREHDVLVDAAQEAWFEDPHREGEECAAFRRLLSSIGEAMSAAMRAILTAAGMEVAGTGNDYAPDEFLVTRRVVPSVWRARRDARFTRRYESMVAAWNVRNAAACPKPDCEHHQPPAP</sequence>
<dbReference type="OrthoDB" id="3625130at2"/>
<dbReference type="Proteomes" id="UP000187486">
    <property type="component" value="Unassembled WGS sequence"/>
</dbReference>
<keyword evidence="2" id="KW-1185">Reference proteome</keyword>
<evidence type="ECO:0000313" key="2">
    <source>
        <dbReference type="Proteomes" id="UP000187486"/>
    </source>
</evidence>